<organism evidence="1 2">
    <name type="scientific">Candidatus Electrothrix aarhusensis</name>
    <dbReference type="NCBI Taxonomy" id="1859131"/>
    <lineage>
        <taxon>Bacteria</taxon>
        <taxon>Pseudomonadati</taxon>
        <taxon>Thermodesulfobacteriota</taxon>
        <taxon>Desulfobulbia</taxon>
        <taxon>Desulfobulbales</taxon>
        <taxon>Desulfobulbaceae</taxon>
        <taxon>Candidatus Electrothrix</taxon>
    </lineage>
</organism>
<dbReference type="EMBL" id="MTKO01000123">
    <property type="protein sequence ID" value="RWX43319.1"/>
    <property type="molecule type" value="Genomic_DNA"/>
</dbReference>
<protein>
    <recommendedName>
        <fullName evidence="3">DUF5666 domain-containing protein</fullName>
    </recommendedName>
</protein>
<accession>A0A444IQZ9</accession>
<name>A0A444IQZ9_9BACT</name>
<evidence type="ECO:0000313" key="2">
    <source>
        <dbReference type="Proteomes" id="UP000287853"/>
    </source>
</evidence>
<reference evidence="1 2" key="1">
    <citation type="submission" date="2017-01" db="EMBL/GenBank/DDBJ databases">
        <title>The cable genome- insights into the physiology and evolution of filamentous bacteria capable of sulfide oxidation via long distance electron transfer.</title>
        <authorList>
            <person name="Schreiber L."/>
            <person name="Bjerg J.T."/>
            <person name="Boggild A."/>
            <person name="Van De Vossenberg J."/>
            <person name="Meysman F."/>
            <person name="Nielsen L.P."/>
            <person name="Schramm A."/>
            <person name="Kjeldsen K.U."/>
        </authorList>
    </citation>
    <scope>NUCLEOTIDE SEQUENCE [LARGE SCALE GENOMIC DNA]</scope>
    <source>
        <strain evidence="1">MCF</strain>
    </source>
</reference>
<evidence type="ECO:0000313" key="1">
    <source>
        <dbReference type="EMBL" id="RWX43319.1"/>
    </source>
</evidence>
<keyword evidence="2" id="KW-1185">Reference proteome</keyword>
<dbReference type="AlphaFoldDB" id="A0A444IQZ9"/>
<comment type="caution">
    <text evidence="1">The sequence shown here is derived from an EMBL/GenBank/DDBJ whole genome shotgun (WGS) entry which is preliminary data.</text>
</comment>
<proteinExistence type="predicted"/>
<gene>
    <name evidence="1" type="ORF">H206_02867</name>
</gene>
<sequence length="119" mass="13140">MYNQKLNNSVFRDQHCVFFLAISVMTLLLSLTFAQAVVAGPSKNITGIVKETPGIAWPIGTWMVEDNEIRVTEQTVIKGDQSKAHFGAKVTVKGDRVNGILVANEFEIRTDDDPTFAGR</sequence>
<dbReference type="Proteomes" id="UP000287853">
    <property type="component" value="Unassembled WGS sequence"/>
</dbReference>
<evidence type="ECO:0008006" key="3">
    <source>
        <dbReference type="Google" id="ProtNLM"/>
    </source>
</evidence>